<evidence type="ECO:0000313" key="3">
    <source>
        <dbReference type="Proteomes" id="UP000299102"/>
    </source>
</evidence>
<proteinExistence type="predicted"/>
<protein>
    <submittedName>
        <fullName evidence="2">Uncharacterized protein</fullName>
    </submittedName>
</protein>
<dbReference type="Proteomes" id="UP000299102">
    <property type="component" value="Unassembled WGS sequence"/>
</dbReference>
<evidence type="ECO:0000313" key="2">
    <source>
        <dbReference type="EMBL" id="GBP54512.1"/>
    </source>
</evidence>
<dbReference type="AlphaFoldDB" id="A0A4C1WV62"/>
<feature type="region of interest" description="Disordered" evidence="1">
    <location>
        <begin position="36"/>
        <end position="77"/>
    </location>
</feature>
<sequence>MQEVPVVNDPNGPFLQHEIEFLIDIGFQHSLHVLQSTSSRRSQTSRHFGDKAAAPTTLDSSRASTQSLKPELSQSDKVSKGVEVFLYTTPRLPVAGTPAPTLWWDTKKRV</sequence>
<feature type="compositionally biased region" description="Polar residues" evidence="1">
    <location>
        <begin position="57"/>
        <end position="76"/>
    </location>
</feature>
<reference evidence="2 3" key="1">
    <citation type="journal article" date="2019" name="Commun. Biol.">
        <title>The bagworm genome reveals a unique fibroin gene that provides high tensile strength.</title>
        <authorList>
            <person name="Kono N."/>
            <person name="Nakamura H."/>
            <person name="Ohtoshi R."/>
            <person name="Tomita M."/>
            <person name="Numata K."/>
            <person name="Arakawa K."/>
        </authorList>
    </citation>
    <scope>NUCLEOTIDE SEQUENCE [LARGE SCALE GENOMIC DNA]</scope>
</reference>
<gene>
    <name evidence="2" type="ORF">EVAR_47384_1</name>
</gene>
<dbReference type="EMBL" id="BGZK01000648">
    <property type="protein sequence ID" value="GBP54512.1"/>
    <property type="molecule type" value="Genomic_DNA"/>
</dbReference>
<name>A0A4C1WV62_EUMVA</name>
<organism evidence="2 3">
    <name type="scientific">Eumeta variegata</name>
    <name type="common">Bagworm moth</name>
    <name type="synonym">Eumeta japonica</name>
    <dbReference type="NCBI Taxonomy" id="151549"/>
    <lineage>
        <taxon>Eukaryota</taxon>
        <taxon>Metazoa</taxon>
        <taxon>Ecdysozoa</taxon>
        <taxon>Arthropoda</taxon>
        <taxon>Hexapoda</taxon>
        <taxon>Insecta</taxon>
        <taxon>Pterygota</taxon>
        <taxon>Neoptera</taxon>
        <taxon>Endopterygota</taxon>
        <taxon>Lepidoptera</taxon>
        <taxon>Glossata</taxon>
        <taxon>Ditrysia</taxon>
        <taxon>Tineoidea</taxon>
        <taxon>Psychidae</taxon>
        <taxon>Oiketicinae</taxon>
        <taxon>Eumeta</taxon>
    </lineage>
</organism>
<feature type="compositionally biased region" description="Low complexity" evidence="1">
    <location>
        <begin position="36"/>
        <end position="46"/>
    </location>
</feature>
<keyword evidence="3" id="KW-1185">Reference proteome</keyword>
<evidence type="ECO:0000256" key="1">
    <source>
        <dbReference type="SAM" id="MobiDB-lite"/>
    </source>
</evidence>
<comment type="caution">
    <text evidence="2">The sequence shown here is derived from an EMBL/GenBank/DDBJ whole genome shotgun (WGS) entry which is preliminary data.</text>
</comment>
<accession>A0A4C1WV62</accession>